<proteinExistence type="inferred from homology"/>
<dbReference type="Gene3D" id="3.90.1720.10">
    <property type="entry name" value="endopeptidase domain like (from Nostoc punctiforme)"/>
    <property type="match status" value="1"/>
</dbReference>
<dbReference type="PANTHER" id="PTHR47359:SF3">
    <property type="entry name" value="NLP_P60 DOMAIN-CONTAINING PROTEIN-RELATED"/>
    <property type="match status" value="1"/>
</dbReference>
<dbReference type="SUPFAM" id="SSF54001">
    <property type="entry name" value="Cysteine proteinases"/>
    <property type="match status" value="1"/>
</dbReference>
<dbReference type="EMBL" id="SUMD01000001">
    <property type="protein sequence ID" value="TJZ81555.1"/>
    <property type="molecule type" value="Genomic_DNA"/>
</dbReference>
<comment type="caution">
    <text evidence="7">The sequence shown here is derived from an EMBL/GenBank/DDBJ whole genome shotgun (WGS) entry which is preliminary data.</text>
</comment>
<keyword evidence="4" id="KW-0788">Thiol protease</keyword>
<name>A0ABY2RSX9_9NOCA</name>
<evidence type="ECO:0000256" key="5">
    <source>
        <dbReference type="SAM" id="MobiDB-lite"/>
    </source>
</evidence>
<feature type="compositionally biased region" description="Low complexity" evidence="5">
    <location>
        <begin position="265"/>
        <end position="276"/>
    </location>
</feature>
<feature type="region of interest" description="Disordered" evidence="5">
    <location>
        <begin position="227"/>
        <end position="277"/>
    </location>
</feature>
<comment type="similarity">
    <text evidence="1">Belongs to the peptidase C40 family.</text>
</comment>
<dbReference type="InterPro" id="IPR051794">
    <property type="entry name" value="PG_Endopeptidase_C40"/>
</dbReference>
<evidence type="ECO:0000259" key="6">
    <source>
        <dbReference type="PROSITE" id="PS51935"/>
    </source>
</evidence>
<dbReference type="Proteomes" id="UP000305109">
    <property type="component" value="Unassembled WGS sequence"/>
</dbReference>
<evidence type="ECO:0000256" key="4">
    <source>
        <dbReference type="ARBA" id="ARBA00022807"/>
    </source>
</evidence>
<accession>A0ABY2RSX9</accession>
<dbReference type="Pfam" id="PF00877">
    <property type="entry name" value="NLPC_P60"/>
    <property type="match status" value="1"/>
</dbReference>
<dbReference type="InterPro" id="IPR000064">
    <property type="entry name" value="NLP_P60_dom"/>
</dbReference>
<dbReference type="PROSITE" id="PS51935">
    <property type="entry name" value="NLPC_P60"/>
    <property type="match status" value="1"/>
</dbReference>
<organism evidence="7 8">
    <name type="scientific">Rhodococcus oryzae</name>
    <dbReference type="NCBI Taxonomy" id="2571143"/>
    <lineage>
        <taxon>Bacteria</taxon>
        <taxon>Bacillati</taxon>
        <taxon>Actinomycetota</taxon>
        <taxon>Actinomycetes</taxon>
        <taxon>Mycobacteriales</taxon>
        <taxon>Nocardiaceae</taxon>
        <taxon>Rhodococcus</taxon>
    </lineage>
</organism>
<feature type="compositionally biased region" description="Gly residues" evidence="5">
    <location>
        <begin position="232"/>
        <end position="248"/>
    </location>
</feature>
<keyword evidence="3" id="KW-0378">Hydrolase</keyword>
<feature type="compositionally biased region" description="Low complexity" evidence="5">
    <location>
        <begin position="184"/>
        <end position="197"/>
    </location>
</feature>
<dbReference type="RefSeq" id="WP_136906859.1">
    <property type="nucleotide sequence ID" value="NZ_SUMD01000001.1"/>
</dbReference>
<dbReference type="PANTHER" id="PTHR47359">
    <property type="entry name" value="PEPTIDOGLYCAN DL-ENDOPEPTIDASE CWLO"/>
    <property type="match status" value="1"/>
</dbReference>
<evidence type="ECO:0000313" key="7">
    <source>
        <dbReference type="EMBL" id="TJZ81555.1"/>
    </source>
</evidence>
<reference evidence="7 8" key="1">
    <citation type="submission" date="2019-04" db="EMBL/GenBank/DDBJ databases">
        <title>Rhodococcus oryzae sp. nov., a novel actinomycete isolated from rhizosphere soil of rice (Oryza sativa L.).</title>
        <authorList>
            <person name="Li C."/>
        </authorList>
    </citation>
    <scope>NUCLEOTIDE SEQUENCE [LARGE SCALE GENOMIC DNA]</scope>
    <source>
        <strain evidence="7 8">NEAU-CX67</strain>
    </source>
</reference>
<evidence type="ECO:0000256" key="1">
    <source>
        <dbReference type="ARBA" id="ARBA00007074"/>
    </source>
</evidence>
<gene>
    <name evidence="7" type="ORF">FCG67_02745</name>
</gene>
<sequence>MIGIDLLARPIIELVETFGTGVMPSGGPADAMKIASIALDSAYAVGKLGIAELGGVWTGVASDAAVAKADQAQAQQVQLSDRGNEIAGVLTVASRDVNTGMVELEGILQSFISVAVAAGPTLTTPPGQIMIIAAAIDHLSRGLTVVARVRAELTAHTAKMTALTAPEQSMDPADPGAAQAPIRPTASAGATTTPASSLQQRGDAFSGFGNSFSNAASSAPSNAYSGFSGAMGQPGRGLGGGNPLGRGAGTAPPEIGKAPTRQRTGSSSDSLGSSDGVEIFLPDGSTAMAPNREAADAVRNALSQQGVPYEWGGTTPGQGLDCSGLTQWAYGEAGVEIPRLAQEQNVGVPVSQSDLQPGDLAVWDGHVAMVIGNGQMVEAGDPVQVSSVRTENIGMGFQGFYRPTE</sequence>
<evidence type="ECO:0000256" key="3">
    <source>
        <dbReference type="ARBA" id="ARBA00022801"/>
    </source>
</evidence>
<feature type="region of interest" description="Disordered" evidence="5">
    <location>
        <begin position="163"/>
        <end position="204"/>
    </location>
</feature>
<evidence type="ECO:0000256" key="2">
    <source>
        <dbReference type="ARBA" id="ARBA00022670"/>
    </source>
</evidence>
<protein>
    <submittedName>
        <fullName evidence="7">NlpC/P60 family protein</fullName>
    </submittedName>
</protein>
<keyword evidence="8" id="KW-1185">Reference proteome</keyword>
<dbReference type="InterPro" id="IPR038765">
    <property type="entry name" value="Papain-like_cys_pep_sf"/>
</dbReference>
<keyword evidence="2" id="KW-0645">Protease</keyword>
<feature type="domain" description="NlpC/P60" evidence="6">
    <location>
        <begin position="291"/>
        <end position="405"/>
    </location>
</feature>
<evidence type="ECO:0000313" key="8">
    <source>
        <dbReference type="Proteomes" id="UP000305109"/>
    </source>
</evidence>